<dbReference type="EMBL" id="AP015037">
    <property type="protein sequence ID" value="BAT85851.1"/>
    <property type="molecule type" value="Genomic_DNA"/>
</dbReference>
<organism evidence="2 3">
    <name type="scientific">Vigna angularis var. angularis</name>
    <dbReference type="NCBI Taxonomy" id="157739"/>
    <lineage>
        <taxon>Eukaryota</taxon>
        <taxon>Viridiplantae</taxon>
        <taxon>Streptophyta</taxon>
        <taxon>Embryophyta</taxon>
        <taxon>Tracheophyta</taxon>
        <taxon>Spermatophyta</taxon>
        <taxon>Magnoliopsida</taxon>
        <taxon>eudicotyledons</taxon>
        <taxon>Gunneridae</taxon>
        <taxon>Pentapetalae</taxon>
        <taxon>rosids</taxon>
        <taxon>fabids</taxon>
        <taxon>Fabales</taxon>
        <taxon>Fabaceae</taxon>
        <taxon>Papilionoideae</taxon>
        <taxon>50 kb inversion clade</taxon>
        <taxon>NPAAA clade</taxon>
        <taxon>indigoferoid/millettioid clade</taxon>
        <taxon>Phaseoleae</taxon>
        <taxon>Vigna</taxon>
    </lineage>
</organism>
<dbReference type="Proteomes" id="UP000291084">
    <property type="component" value="Chromosome 4"/>
</dbReference>
<protein>
    <submittedName>
        <fullName evidence="2">Uncharacterized protein</fullName>
    </submittedName>
</protein>
<reference evidence="2 3" key="1">
    <citation type="journal article" date="2015" name="Sci. Rep.">
        <title>The power of single molecule real-time sequencing technology in the de novo assembly of a eukaryotic genome.</title>
        <authorList>
            <person name="Sakai H."/>
            <person name="Naito K."/>
            <person name="Ogiso-Tanaka E."/>
            <person name="Takahashi Y."/>
            <person name="Iseki K."/>
            <person name="Muto C."/>
            <person name="Satou K."/>
            <person name="Teruya K."/>
            <person name="Shiroma A."/>
            <person name="Shimoji M."/>
            <person name="Hirano T."/>
            <person name="Itoh T."/>
            <person name="Kaga A."/>
            <person name="Tomooka N."/>
        </authorList>
    </citation>
    <scope>NUCLEOTIDE SEQUENCE [LARGE SCALE GENOMIC DNA]</scope>
    <source>
        <strain evidence="3">cv. Shumari</strain>
    </source>
</reference>
<name>A0A0S3RZ34_PHAAN</name>
<feature type="compositionally biased region" description="Basic and acidic residues" evidence="1">
    <location>
        <begin position="48"/>
        <end position="64"/>
    </location>
</feature>
<feature type="compositionally biased region" description="Low complexity" evidence="1">
    <location>
        <begin position="65"/>
        <end position="77"/>
    </location>
</feature>
<feature type="compositionally biased region" description="Polar residues" evidence="1">
    <location>
        <begin position="32"/>
        <end position="46"/>
    </location>
</feature>
<accession>A0A0S3RZ34</accession>
<evidence type="ECO:0000313" key="2">
    <source>
        <dbReference type="EMBL" id="BAT85851.1"/>
    </source>
</evidence>
<proteinExistence type="predicted"/>
<gene>
    <name evidence="2" type="primary">Vigan.04G344600</name>
    <name evidence="2" type="ORF">VIGAN_04344600</name>
</gene>
<evidence type="ECO:0000256" key="1">
    <source>
        <dbReference type="SAM" id="MobiDB-lite"/>
    </source>
</evidence>
<dbReference type="AlphaFoldDB" id="A0A0S3RZ34"/>
<sequence length="105" mass="12012">MRNKSETRQPKFLLSRIRTDMRDLGLPVLQDPITSHLGTHSSNISSKVLDRYIDGEQHPEESRPRNNSQRNNSRHGSYGIKRPPKVQLTAPNSPTHGIKDKPRVH</sequence>
<keyword evidence="3" id="KW-1185">Reference proteome</keyword>
<evidence type="ECO:0000313" key="3">
    <source>
        <dbReference type="Proteomes" id="UP000291084"/>
    </source>
</evidence>
<feature type="region of interest" description="Disordered" evidence="1">
    <location>
        <begin position="30"/>
        <end position="105"/>
    </location>
</feature>
<dbReference type="OrthoDB" id="2113814at2759"/>